<keyword evidence="2" id="KW-1185">Reference proteome</keyword>
<name>A0A379C960_9PAST</name>
<dbReference type="RefSeq" id="WP_115315292.1">
    <property type="nucleotide sequence ID" value="NZ_LWIF01000001.1"/>
</dbReference>
<evidence type="ECO:0000313" key="2">
    <source>
        <dbReference type="Proteomes" id="UP000255417"/>
    </source>
</evidence>
<protein>
    <submittedName>
        <fullName evidence="1">Uncharacterized protein</fullName>
    </submittedName>
</protein>
<dbReference type="EMBL" id="UGTA01000001">
    <property type="protein sequence ID" value="SUB58781.1"/>
    <property type="molecule type" value="Genomic_DNA"/>
</dbReference>
<organism evidence="1 2">
    <name type="scientific">Phocoenobacter uteri</name>
    <dbReference type="NCBI Taxonomy" id="146806"/>
    <lineage>
        <taxon>Bacteria</taxon>
        <taxon>Pseudomonadati</taxon>
        <taxon>Pseudomonadota</taxon>
        <taxon>Gammaproteobacteria</taxon>
        <taxon>Pasteurellales</taxon>
        <taxon>Pasteurellaceae</taxon>
        <taxon>Phocoenobacter</taxon>
    </lineage>
</organism>
<accession>A0A379C960</accession>
<gene>
    <name evidence="1" type="ORF">NCTC12872_00749</name>
</gene>
<proteinExistence type="predicted"/>
<dbReference type="AlphaFoldDB" id="A0A379C960"/>
<evidence type="ECO:0000313" key="1">
    <source>
        <dbReference type="EMBL" id="SUB58781.1"/>
    </source>
</evidence>
<reference evidence="1 2" key="1">
    <citation type="submission" date="2018-06" db="EMBL/GenBank/DDBJ databases">
        <authorList>
            <consortium name="Pathogen Informatics"/>
            <person name="Doyle S."/>
        </authorList>
    </citation>
    <scope>NUCLEOTIDE SEQUENCE [LARGE SCALE GENOMIC DNA]</scope>
    <source>
        <strain evidence="1 2">NCTC12872</strain>
    </source>
</reference>
<sequence>MSYQKEYDLTDTTVKLECSIRGGGSGVVISPNEKNAIIMKLSFKKAQKIQGIINEFLAFYSKD</sequence>
<dbReference type="Proteomes" id="UP000255417">
    <property type="component" value="Unassembled WGS sequence"/>
</dbReference>